<protein>
    <submittedName>
        <fullName evidence="3">Uncharacterized protein</fullName>
    </submittedName>
</protein>
<feature type="region of interest" description="Disordered" evidence="2">
    <location>
        <begin position="1"/>
        <end position="40"/>
    </location>
</feature>
<proteinExistence type="predicted"/>
<name>A0A6J7X950_9CAUD</name>
<feature type="coiled-coil region" evidence="1">
    <location>
        <begin position="45"/>
        <end position="136"/>
    </location>
</feature>
<sequence>MPVTTENTQMTQNDDKTQDNSLNQVNSSLANPSSSNVQDTLDAIEKARKQEKDKLYQKMKELEDKNKQFEDFLNKEKQKAEEYANQLLKQKEQQMSEEEKIKQTVDKLVQQNDYLSKQLEEVARNAQERLRESELKAYKAQALAKNNVLIPELVSGNSVDEIDNAIKLAKEKEQLLLKQAEERVRAEVVSTLPKPSQSASIPNSPSNLIDPRKKYEIANLSPSDFAKYKADALQKARTGFTR</sequence>
<keyword evidence="1" id="KW-0175">Coiled coil</keyword>
<feature type="compositionally biased region" description="Polar residues" evidence="2">
    <location>
        <begin position="193"/>
        <end position="207"/>
    </location>
</feature>
<gene>
    <name evidence="3" type="ORF">UFOVP755_66</name>
</gene>
<accession>A0A6J7X950</accession>
<feature type="compositionally biased region" description="Polar residues" evidence="2">
    <location>
        <begin position="1"/>
        <end position="12"/>
    </location>
</feature>
<feature type="region of interest" description="Disordered" evidence="2">
    <location>
        <begin position="189"/>
        <end position="212"/>
    </location>
</feature>
<evidence type="ECO:0000256" key="1">
    <source>
        <dbReference type="SAM" id="Coils"/>
    </source>
</evidence>
<feature type="compositionally biased region" description="Polar residues" evidence="2">
    <location>
        <begin position="19"/>
        <end position="39"/>
    </location>
</feature>
<dbReference type="EMBL" id="LR798356">
    <property type="protein sequence ID" value="CAB5226161.1"/>
    <property type="molecule type" value="Genomic_DNA"/>
</dbReference>
<organism evidence="3">
    <name type="scientific">uncultured Caudovirales phage</name>
    <dbReference type="NCBI Taxonomy" id="2100421"/>
    <lineage>
        <taxon>Viruses</taxon>
        <taxon>Duplodnaviria</taxon>
        <taxon>Heunggongvirae</taxon>
        <taxon>Uroviricota</taxon>
        <taxon>Caudoviricetes</taxon>
        <taxon>Peduoviridae</taxon>
        <taxon>Maltschvirus</taxon>
        <taxon>Maltschvirus maltsch</taxon>
    </lineage>
</organism>
<evidence type="ECO:0000256" key="2">
    <source>
        <dbReference type="SAM" id="MobiDB-lite"/>
    </source>
</evidence>
<reference evidence="3" key="1">
    <citation type="submission" date="2020-05" db="EMBL/GenBank/DDBJ databases">
        <authorList>
            <person name="Chiriac C."/>
            <person name="Salcher M."/>
            <person name="Ghai R."/>
            <person name="Kavagutti S V."/>
        </authorList>
    </citation>
    <scope>NUCLEOTIDE SEQUENCE</scope>
</reference>
<evidence type="ECO:0000313" key="3">
    <source>
        <dbReference type="EMBL" id="CAB5226161.1"/>
    </source>
</evidence>